<dbReference type="InterPro" id="IPR009057">
    <property type="entry name" value="Homeodomain-like_sf"/>
</dbReference>
<evidence type="ECO:0000256" key="1">
    <source>
        <dbReference type="SAM" id="MobiDB-lite"/>
    </source>
</evidence>
<dbReference type="Proteomes" id="UP000010798">
    <property type="component" value="Chromosome"/>
</dbReference>
<dbReference type="InterPro" id="IPR055247">
    <property type="entry name" value="InsJ-like_HTH"/>
</dbReference>
<proteinExistence type="predicted"/>
<dbReference type="eggNOG" id="COG3415">
    <property type="taxonomic scope" value="Bacteria"/>
</dbReference>
<dbReference type="KEGG" id="saci:Sinac_0341"/>
<gene>
    <name evidence="3" type="ordered locus">Sinac_0341</name>
</gene>
<evidence type="ECO:0000313" key="3">
    <source>
        <dbReference type="EMBL" id="AGA24784.1"/>
    </source>
</evidence>
<feature type="domain" description="Insertion element IS150 protein InsJ-like helix-turn-helix" evidence="2">
    <location>
        <begin position="9"/>
        <end position="57"/>
    </location>
</feature>
<dbReference type="STRING" id="886293.Sinac_0341"/>
<sequence>MRPYSTDLRERVAAAVDQQEGSLREIAQLFRVSVSFVVHLLQCRRQAGTLEPKPRGDAPPSALGSDDLRRLTDSIRKQPDATLKQLKERGGLTCSLKTLWFAVWRLGLTFRDGRHHGHDSHPRPRSTRRAGRGLDPSLW</sequence>
<evidence type="ECO:0000313" key="4">
    <source>
        <dbReference type="Proteomes" id="UP000010798"/>
    </source>
</evidence>
<dbReference type="AlphaFoldDB" id="L0D5U2"/>
<dbReference type="OrthoDB" id="285700at2"/>
<feature type="compositionally biased region" description="Basic residues" evidence="1">
    <location>
        <begin position="113"/>
        <end position="131"/>
    </location>
</feature>
<reference evidence="3 4" key="1">
    <citation type="submission" date="2012-02" db="EMBL/GenBank/DDBJ databases">
        <title>Complete sequence of chromosome of Singulisphaera acidiphila DSM 18658.</title>
        <authorList>
            <consortium name="US DOE Joint Genome Institute (JGI-PGF)"/>
            <person name="Lucas S."/>
            <person name="Copeland A."/>
            <person name="Lapidus A."/>
            <person name="Glavina del Rio T."/>
            <person name="Dalin E."/>
            <person name="Tice H."/>
            <person name="Bruce D."/>
            <person name="Goodwin L."/>
            <person name="Pitluck S."/>
            <person name="Peters L."/>
            <person name="Ovchinnikova G."/>
            <person name="Chertkov O."/>
            <person name="Kyrpides N."/>
            <person name="Mavromatis K."/>
            <person name="Ivanova N."/>
            <person name="Brettin T."/>
            <person name="Detter J.C."/>
            <person name="Han C."/>
            <person name="Larimer F."/>
            <person name="Land M."/>
            <person name="Hauser L."/>
            <person name="Markowitz V."/>
            <person name="Cheng J.-F."/>
            <person name="Hugenholtz P."/>
            <person name="Woyke T."/>
            <person name="Wu D."/>
            <person name="Tindall B."/>
            <person name="Pomrenke H."/>
            <person name="Brambilla E."/>
            <person name="Klenk H.-P."/>
            <person name="Eisen J.A."/>
        </authorList>
    </citation>
    <scope>NUCLEOTIDE SEQUENCE [LARGE SCALE GENOMIC DNA]</scope>
    <source>
        <strain evidence="4">ATCC BAA-1392 / DSM 18658 / VKM B-2454 / MOB10</strain>
    </source>
</reference>
<evidence type="ECO:0000259" key="2">
    <source>
        <dbReference type="Pfam" id="PF13518"/>
    </source>
</evidence>
<accession>L0D5U2</accession>
<keyword evidence="4" id="KW-1185">Reference proteome</keyword>
<dbReference type="HOGENOM" id="CLU_056788_2_1_0"/>
<dbReference type="RefSeq" id="WP_015243969.1">
    <property type="nucleotide sequence ID" value="NC_019892.1"/>
</dbReference>
<dbReference type="SUPFAM" id="SSF46689">
    <property type="entry name" value="Homeodomain-like"/>
    <property type="match status" value="1"/>
</dbReference>
<organism evidence="3 4">
    <name type="scientific">Singulisphaera acidiphila (strain ATCC BAA-1392 / DSM 18658 / VKM B-2454 / MOB10)</name>
    <dbReference type="NCBI Taxonomy" id="886293"/>
    <lineage>
        <taxon>Bacteria</taxon>
        <taxon>Pseudomonadati</taxon>
        <taxon>Planctomycetota</taxon>
        <taxon>Planctomycetia</taxon>
        <taxon>Isosphaerales</taxon>
        <taxon>Isosphaeraceae</taxon>
        <taxon>Singulisphaera</taxon>
    </lineage>
</organism>
<feature type="region of interest" description="Disordered" evidence="1">
    <location>
        <begin position="47"/>
        <end position="70"/>
    </location>
</feature>
<protein>
    <submittedName>
        <fullName evidence="3">Transposase</fullName>
    </submittedName>
</protein>
<name>L0D5U2_SINAD</name>
<dbReference type="EMBL" id="CP003364">
    <property type="protein sequence ID" value="AGA24784.1"/>
    <property type="molecule type" value="Genomic_DNA"/>
</dbReference>
<feature type="region of interest" description="Disordered" evidence="1">
    <location>
        <begin position="113"/>
        <end position="139"/>
    </location>
</feature>
<dbReference type="Pfam" id="PF13518">
    <property type="entry name" value="HTH_28"/>
    <property type="match status" value="1"/>
</dbReference>